<evidence type="ECO:0000313" key="2">
    <source>
        <dbReference type="Proteomes" id="UP000664628"/>
    </source>
</evidence>
<name>A0ABS3JLI2_9BACT</name>
<reference evidence="1 2" key="1">
    <citation type="submission" date="2021-03" db="EMBL/GenBank/DDBJ databases">
        <title>Fibrella sp. HMF5405 genome sequencing and assembly.</title>
        <authorList>
            <person name="Kang H."/>
            <person name="Kim H."/>
            <person name="Bae S."/>
            <person name="Joh K."/>
        </authorList>
    </citation>
    <scope>NUCLEOTIDE SEQUENCE [LARGE SCALE GENOMIC DNA]</scope>
    <source>
        <strain evidence="1 2">HMF5405</strain>
    </source>
</reference>
<accession>A0ABS3JLI2</accession>
<dbReference type="Proteomes" id="UP000664628">
    <property type="component" value="Unassembled WGS sequence"/>
</dbReference>
<evidence type="ECO:0000313" key="1">
    <source>
        <dbReference type="EMBL" id="MBO0950862.1"/>
    </source>
</evidence>
<comment type="caution">
    <text evidence="1">The sequence shown here is derived from an EMBL/GenBank/DDBJ whole genome shotgun (WGS) entry which is preliminary data.</text>
</comment>
<keyword evidence="2" id="KW-1185">Reference proteome</keyword>
<gene>
    <name evidence="1" type="ORF">J2I46_19880</name>
</gene>
<sequence>MRDKFLFVPARGVVLLAAADRQASISAVFTANKRSRKLLETNANEQLQADLIAIANAPAAIAAPDTRPATHAALHRYEVASLSRGVFSKLKSSLKTRWNRLEFVDVPPNNTEIEIWETFGGIRIKLGAIHLGQSRFVRIYPQPPGVVNDVYRRRTDTGANARHYIELPSLNAATNVFVRRYVIRGLSGKNSIELNGNIALTAAHTTPGAVVDEVHAISNVGVSNRRHNLVAGSLMTEKQHIISHARGWQKRYLSTGVGNKLPLSTRGTPFLSLFGNVVVDLAMIPADTIFDIHSPDSVLRNLQLDPTNVLTQGDGYPANDYNAEEYLALRDVLRTRELLIKNSIPVTALVFNQILPTILAIGFDSNKHSSALTTLLRSGRQLPFPRPVNIENTLNYRGFNNKRWFFGSYASPLDCTNAYNAAVAHYGVNATCMRLHQYSFNQPQGMLLT</sequence>
<proteinExistence type="predicted"/>
<dbReference type="RefSeq" id="WP_207330804.1">
    <property type="nucleotide sequence ID" value="NZ_JAFMYW010000006.1"/>
</dbReference>
<dbReference type="EMBL" id="JAFMYW010000006">
    <property type="protein sequence ID" value="MBO0950862.1"/>
    <property type="molecule type" value="Genomic_DNA"/>
</dbReference>
<protein>
    <submittedName>
        <fullName evidence="1">Uncharacterized protein</fullName>
    </submittedName>
</protein>
<organism evidence="1 2">
    <name type="scientific">Fibrella forsythiae</name>
    <dbReference type="NCBI Taxonomy" id="2817061"/>
    <lineage>
        <taxon>Bacteria</taxon>
        <taxon>Pseudomonadati</taxon>
        <taxon>Bacteroidota</taxon>
        <taxon>Cytophagia</taxon>
        <taxon>Cytophagales</taxon>
        <taxon>Spirosomataceae</taxon>
        <taxon>Fibrella</taxon>
    </lineage>
</organism>